<feature type="domain" description="Transcription factor zinc-finger" evidence="2">
    <location>
        <begin position="29"/>
        <end position="66"/>
    </location>
</feature>
<protein>
    <recommendedName>
        <fullName evidence="2">Transcription factor zinc-finger domain-containing protein</fullName>
    </recommendedName>
</protein>
<dbReference type="EMBL" id="CP043494">
    <property type="protein sequence ID" value="WNG47479.1"/>
    <property type="molecule type" value="Genomic_DNA"/>
</dbReference>
<evidence type="ECO:0000313" key="4">
    <source>
        <dbReference type="Proteomes" id="UP001611383"/>
    </source>
</evidence>
<keyword evidence="4" id="KW-1185">Reference proteome</keyword>
<reference evidence="3 4" key="1">
    <citation type="submission" date="2019-08" db="EMBL/GenBank/DDBJ databases">
        <title>Archangium and Cystobacter genomes.</title>
        <authorList>
            <person name="Chen I.-C.K."/>
            <person name="Wielgoss S."/>
        </authorList>
    </citation>
    <scope>NUCLEOTIDE SEQUENCE [LARGE SCALE GENOMIC DNA]</scope>
    <source>
        <strain evidence="3 4">Cbm 6</strain>
    </source>
</reference>
<accession>A0ABY9WWF2</accession>
<proteinExistence type="predicted"/>
<sequence>MLSARRPGASRVSGKGSASSNLRVRMARHCPLCENEPLRPLRVSDVEVDTCPRCHGLWFDRGELERFPDRPPARTFLAAARQAPSRCRRRGHPVAREQAVCPTCRSEPVACPSCGSRLGLVVTSACPIDVCPRCEGVWLDAGEFELLEGVTNPQVRPAGVVAAASALKCSACKAGLQLRDAFAYEGDVYCARCRPPSAVQLRTS</sequence>
<dbReference type="Pfam" id="PF13453">
    <property type="entry name" value="Zn_ribbon_TFIIB"/>
    <property type="match status" value="2"/>
</dbReference>
<dbReference type="InterPro" id="IPR027392">
    <property type="entry name" value="TF_Znf"/>
</dbReference>
<evidence type="ECO:0000313" key="3">
    <source>
        <dbReference type="EMBL" id="WNG47479.1"/>
    </source>
</evidence>
<gene>
    <name evidence="3" type="ORF">F0U60_27675</name>
</gene>
<dbReference type="Proteomes" id="UP001611383">
    <property type="component" value="Chromosome"/>
</dbReference>
<feature type="region of interest" description="Disordered" evidence="1">
    <location>
        <begin position="1"/>
        <end position="20"/>
    </location>
</feature>
<name>A0ABY9WWF2_9BACT</name>
<evidence type="ECO:0000256" key="1">
    <source>
        <dbReference type="SAM" id="MobiDB-lite"/>
    </source>
</evidence>
<organism evidence="3 4">
    <name type="scientific">Archangium minus</name>
    <dbReference type="NCBI Taxonomy" id="83450"/>
    <lineage>
        <taxon>Bacteria</taxon>
        <taxon>Pseudomonadati</taxon>
        <taxon>Myxococcota</taxon>
        <taxon>Myxococcia</taxon>
        <taxon>Myxococcales</taxon>
        <taxon>Cystobacterineae</taxon>
        <taxon>Archangiaceae</taxon>
        <taxon>Archangium</taxon>
    </lineage>
</organism>
<feature type="domain" description="Transcription factor zinc-finger" evidence="2">
    <location>
        <begin position="111"/>
        <end position="145"/>
    </location>
</feature>
<evidence type="ECO:0000259" key="2">
    <source>
        <dbReference type="Pfam" id="PF13453"/>
    </source>
</evidence>